<gene>
    <name evidence="1" type="ORF">HOLleu_28857</name>
</gene>
<dbReference type="Proteomes" id="UP001152320">
    <property type="component" value="Chromosome 14"/>
</dbReference>
<accession>A0A9Q1BMM2</accession>
<sequence length="207" mass="22624">MALLQRFIPKRKKVEFLCFLVLIFAHKGYFFGDECPSESSLLCGVPPLDCRQIQQVRDAIADGTVDRIREALAVDGPIFVGNSSFPPIVELTEAQKCAIERCFGSFPPIRPDGTGRQKRSVATMNLACSRNIGAVQYTVDEHGNCAQVVVDNMPSSTLCQNTGPGCKMGCCCEQTFMVKSYGIILCGVSNIDFFAGDLVVYHCTCCN</sequence>
<reference evidence="1" key="1">
    <citation type="submission" date="2021-10" db="EMBL/GenBank/DDBJ databases">
        <title>Tropical sea cucumber genome reveals ecological adaptation and Cuvierian tubules defense mechanism.</title>
        <authorList>
            <person name="Chen T."/>
        </authorList>
    </citation>
    <scope>NUCLEOTIDE SEQUENCE</scope>
    <source>
        <strain evidence="1">Nanhai2018</strain>
        <tissue evidence="1">Muscle</tissue>
    </source>
</reference>
<protein>
    <submittedName>
        <fullName evidence="1">Uncharacterized protein</fullName>
    </submittedName>
</protein>
<comment type="caution">
    <text evidence="1">The sequence shown here is derived from an EMBL/GenBank/DDBJ whole genome shotgun (WGS) entry which is preliminary data.</text>
</comment>
<dbReference type="AlphaFoldDB" id="A0A9Q1BMM2"/>
<evidence type="ECO:0000313" key="1">
    <source>
        <dbReference type="EMBL" id="KAJ8029462.1"/>
    </source>
</evidence>
<proteinExistence type="predicted"/>
<dbReference type="EMBL" id="JAIZAY010000014">
    <property type="protein sequence ID" value="KAJ8029462.1"/>
    <property type="molecule type" value="Genomic_DNA"/>
</dbReference>
<evidence type="ECO:0000313" key="2">
    <source>
        <dbReference type="Proteomes" id="UP001152320"/>
    </source>
</evidence>
<keyword evidence="2" id="KW-1185">Reference proteome</keyword>
<name>A0A9Q1BMM2_HOLLE</name>
<organism evidence="1 2">
    <name type="scientific">Holothuria leucospilota</name>
    <name type="common">Black long sea cucumber</name>
    <name type="synonym">Mertensiothuria leucospilota</name>
    <dbReference type="NCBI Taxonomy" id="206669"/>
    <lineage>
        <taxon>Eukaryota</taxon>
        <taxon>Metazoa</taxon>
        <taxon>Echinodermata</taxon>
        <taxon>Eleutherozoa</taxon>
        <taxon>Echinozoa</taxon>
        <taxon>Holothuroidea</taxon>
        <taxon>Aspidochirotacea</taxon>
        <taxon>Aspidochirotida</taxon>
        <taxon>Holothuriidae</taxon>
        <taxon>Holothuria</taxon>
    </lineage>
</organism>